<proteinExistence type="predicted"/>
<dbReference type="STRING" id="1437874.CSPHI_05645"/>
<dbReference type="OrthoDB" id="4774928at2"/>
<protein>
    <submittedName>
        <fullName evidence="1">Uncharacterized protein</fullName>
    </submittedName>
</protein>
<dbReference type="RefSeq" id="WP_075691858.1">
    <property type="nucleotide sequence ID" value="NZ_CP009248.1"/>
</dbReference>
<dbReference type="AlphaFoldDB" id="A0A1L7CXR7"/>
<organism evidence="1 2">
    <name type="scientific">Corynebacterium sphenisci DSM 44792</name>
    <dbReference type="NCBI Taxonomy" id="1437874"/>
    <lineage>
        <taxon>Bacteria</taxon>
        <taxon>Bacillati</taxon>
        <taxon>Actinomycetota</taxon>
        <taxon>Actinomycetes</taxon>
        <taxon>Mycobacteriales</taxon>
        <taxon>Corynebacteriaceae</taxon>
        <taxon>Corynebacterium</taxon>
    </lineage>
</organism>
<evidence type="ECO:0000313" key="2">
    <source>
        <dbReference type="Proteomes" id="UP000185469"/>
    </source>
</evidence>
<dbReference type="Proteomes" id="UP000185469">
    <property type="component" value="Chromosome"/>
</dbReference>
<sequence>MNRELLILPGAPLLAPELAGADPAAARVRAAVRAGIGDLLAADPRRPVILRLAEEHQATGRIGSLAAWGAEVDLGAGRHLPELIARRMLALAGADPAAAAATDRPDAAWAHPGPALVVAEGPAALTPRAPLTELPGAARLDAACAGVAAGEPGAAAELAALDPAEARRVGLHTAPVWSALAALAAGPAAEATRRVLLAEAGLGVGYHVARWSW</sequence>
<name>A0A1L7CXR7_9CORY</name>
<accession>A0A1L7CXR7</accession>
<gene>
    <name evidence="1" type="ORF">CSPHI_05645</name>
</gene>
<dbReference type="EMBL" id="CP009248">
    <property type="protein sequence ID" value="APT90608.1"/>
    <property type="molecule type" value="Genomic_DNA"/>
</dbReference>
<dbReference type="KEGG" id="csph:CSPHI_05645"/>
<reference evidence="1 2" key="1">
    <citation type="submission" date="2014-08" db="EMBL/GenBank/DDBJ databases">
        <title>Complete genome sequence of Corynebacterium sphenisci CECT 5990(T) (=DSM 44792(T)), isolated from healthy wild penguins.</title>
        <authorList>
            <person name="Ruckert C."/>
            <person name="Albersmeier A."/>
            <person name="Winkler A."/>
            <person name="Kalinowski J."/>
        </authorList>
    </citation>
    <scope>NUCLEOTIDE SEQUENCE [LARGE SCALE GENOMIC DNA]</scope>
    <source>
        <strain evidence="1 2">DSM 44792</strain>
    </source>
</reference>
<evidence type="ECO:0000313" key="1">
    <source>
        <dbReference type="EMBL" id="APT90608.1"/>
    </source>
</evidence>
<keyword evidence="2" id="KW-1185">Reference proteome</keyword>